<sequence length="93" mass="10231">MPDLFVTEAPFSFIGGYSVNNSQESCAKGVDALSLSCPGKKTFSAANFFYRVGVEESNTHLIIGFRFWLKLKNRLNLILPDPEVSGVFCADCC</sequence>
<evidence type="ECO:0000313" key="1">
    <source>
        <dbReference type="EMBL" id="KEQ16524.1"/>
    </source>
</evidence>
<dbReference type="Proteomes" id="UP000028073">
    <property type="component" value="Unassembled WGS sequence"/>
</dbReference>
<keyword evidence="2" id="KW-1185">Reference proteome</keyword>
<dbReference type="AlphaFoldDB" id="A0A081NDK1"/>
<dbReference type="STRING" id="1137799.GZ78_21995"/>
<organism evidence="1 2">
    <name type="scientific">Endozoicomonas numazuensis</name>
    <dbReference type="NCBI Taxonomy" id="1137799"/>
    <lineage>
        <taxon>Bacteria</taxon>
        <taxon>Pseudomonadati</taxon>
        <taxon>Pseudomonadota</taxon>
        <taxon>Gammaproteobacteria</taxon>
        <taxon>Oceanospirillales</taxon>
        <taxon>Endozoicomonadaceae</taxon>
        <taxon>Endozoicomonas</taxon>
    </lineage>
</organism>
<dbReference type="EMBL" id="JOKH01000005">
    <property type="protein sequence ID" value="KEQ16524.1"/>
    <property type="molecule type" value="Genomic_DNA"/>
</dbReference>
<gene>
    <name evidence="1" type="ORF">GZ78_21995</name>
</gene>
<protein>
    <submittedName>
        <fullName evidence="1">Uncharacterized protein</fullName>
    </submittedName>
</protein>
<name>A0A081NDK1_9GAMM</name>
<reference evidence="1 2" key="1">
    <citation type="submission" date="2014-06" db="EMBL/GenBank/DDBJ databases">
        <title>Whole Genome Sequences of Three Symbiotic Endozoicomonas Bacteria.</title>
        <authorList>
            <person name="Neave M.J."/>
            <person name="Apprill A."/>
            <person name="Voolstra C.R."/>
        </authorList>
    </citation>
    <scope>NUCLEOTIDE SEQUENCE [LARGE SCALE GENOMIC DNA]</scope>
    <source>
        <strain evidence="1 2">DSM 25634</strain>
    </source>
</reference>
<proteinExistence type="predicted"/>
<accession>A0A081NDK1</accession>
<comment type="caution">
    <text evidence="1">The sequence shown here is derived from an EMBL/GenBank/DDBJ whole genome shotgun (WGS) entry which is preliminary data.</text>
</comment>
<evidence type="ECO:0000313" key="2">
    <source>
        <dbReference type="Proteomes" id="UP000028073"/>
    </source>
</evidence>